<comment type="function">
    <text evidence="10">Catalyzes the 1,3-allylic rearrangement of the homoallylic substrate isopentenyl (IPP) to its highly electrophilic allylic isomer, dimethylallyl diphosphate (DMAPP).</text>
</comment>
<evidence type="ECO:0000313" key="13">
    <source>
        <dbReference type="EMBL" id="ODA35391.1"/>
    </source>
</evidence>
<dbReference type="Proteomes" id="UP000094936">
    <property type="component" value="Unassembled WGS sequence"/>
</dbReference>
<evidence type="ECO:0000256" key="8">
    <source>
        <dbReference type="ARBA" id="ARBA00023229"/>
    </source>
</evidence>
<feature type="binding site" evidence="10">
    <location>
        <position position="73"/>
    </location>
    <ligand>
        <name>Mn(2+)</name>
        <dbReference type="ChEBI" id="CHEBI:29035"/>
    </ligand>
</feature>
<feature type="binding site" evidence="10">
    <location>
        <position position="33"/>
    </location>
    <ligand>
        <name>Mn(2+)</name>
        <dbReference type="ChEBI" id="CHEBI:29035"/>
    </ligand>
</feature>
<comment type="caution">
    <text evidence="13">The sequence shown here is derived from an EMBL/GenBank/DDBJ whole genome shotgun (WGS) entry which is preliminary data.</text>
</comment>
<comment type="cofactor">
    <cofactor evidence="10">
        <name>Mg(2+)</name>
        <dbReference type="ChEBI" id="CHEBI:18420"/>
    </cofactor>
    <text evidence="10">Binds 1 Mg(2+) ion per subunit. The magnesium ion binds only when substrate is bound.</text>
</comment>
<evidence type="ECO:0000256" key="3">
    <source>
        <dbReference type="ARBA" id="ARBA00012057"/>
    </source>
</evidence>
<keyword evidence="9 10" id="KW-0413">Isomerase</keyword>
<keyword evidence="14" id="KW-1185">Reference proteome</keyword>
<accession>A0A1C3EQ67</accession>
<dbReference type="PANTHER" id="PTHR10885">
    <property type="entry name" value="ISOPENTENYL-DIPHOSPHATE DELTA-ISOMERASE"/>
    <property type="match status" value="1"/>
</dbReference>
<dbReference type="EMBL" id="LYBM01000004">
    <property type="protein sequence ID" value="ODA35391.1"/>
    <property type="molecule type" value="Genomic_DNA"/>
</dbReference>
<dbReference type="SUPFAM" id="SSF55811">
    <property type="entry name" value="Nudix"/>
    <property type="match status" value="1"/>
</dbReference>
<evidence type="ECO:0000313" key="14">
    <source>
        <dbReference type="Proteomes" id="UP000094936"/>
    </source>
</evidence>
<feature type="binding site" evidence="10">
    <location>
        <position position="91"/>
    </location>
    <ligand>
        <name>Mg(2+)</name>
        <dbReference type="ChEBI" id="CHEBI:18420"/>
    </ligand>
</feature>
<comment type="cofactor">
    <cofactor evidence="10">
        <name>Mn(2+)</name>
        <dbReference type="ChEBI" id="CHEBI:29035"/>
    </cofactor>
    <text evidence="10">Binds 1 Mn(2+) ion per subunit.</text>
</comment>
<keyword evidence="8 10" id="KW-0414">Isoprene biosynthesis</keyword>
<comment type="similarity">
    <text evidence="2 10">Belongs to the IPP isomerase type 1 family.</text>
</comment>
<evidence type="ECO:0000256" key="2">
    <source>
        <dbReference type="ARBA" id="ARBA00007579"/>
    </source>
</evidence>
<dbReference type="RefSeq" id="WP_068899585.1">
    <property type="nucleotide sequence ID" value="NZ_JBHUIF010000003.1"/>
</dbReference>
<evidence type="ECO:0000256" key="5">
    <source>
        <dbReference type="ARBA" id="ARBA00022723"/>
    </source>
</evidence>
<feature type="binding site" evidence="10">
    <location>
        <position position="118"/>
    </location>
    <ligand>
        <name>Mn(2+)</name>
        <dbReference type="ChEBI" id="CHEBI:29035"/>
    </ligand>
</feature>
<dbReference type="GO" id="GO:0050992">
    <property type="term" value="P:dimethylallyl diphosphate biosynthetic process"/>
    <property type="evidence" value="ECO:0007669"/>
    <property type="project" value="UniProtKB-UniRule"/>
</dbReference>
<comment type="subcellular location">
    <subcellularLocation>
        <location evidence="10">Cytoplasm</location>
    </subcellularLocation>
</comment>
<dbReference type="GO" id="GO:0005737">
    <property type="term" value="C:cytoplasm"/>
    <property type="evidence" value="ECO:0007669"/>
    <property type="project" value="UniProtKB-SubCell"/>
</dbReference>
<dbReference type="EC" id="5.3.3.2" evidence="3 10"/>
<proteinExistence type="inferred from homology"/>
<dbReference type="InterPro" id="IPR000086">
    <property type="entry name" value="NUDIX_hydrolase_dom"/>
</dbReference>
<evidence type="ECO:0000256" key="10">
    <source>
        <dbReference type="HAMAP-Rule" id="MF_00202"/>
    </source>
</evidence>
<dbReference type="NCBIfam" id="NF002995">
    <property type="entry name" value="PRK03759.1"/>
    <property type="match status" value="1"/>
</dbReference>
<dbReference type="PANTHER" id="PTHR10885:SF0">
    <property type="entry name" value="ISOPENTENYL-DIPHOSPHATE DELTA-ISOMERASE"/>
    <property type="match status" value="1"/>
</dbReference>
<evidence type="ECO:0000256" key="4">
    <source>
        <dbReference type="ARBA" id="ARBA00022490"/>
    </source>
</evidence>
<dbReference type="GO" id="GO:0009240">
    <property type="term" value="P:isopentenyl diphosphate biosynthetic process"/>
    <property type="evidence" value="ECO:0007669"/>
    <property type="project" value="TreeGrafter"/>
</dbReference>
<protein>
    <recommendedName>
        <fullName evidence="3 10">Isopentenyl-diphosphate Delta-isomerase</fullName>
        <shortName evidence="10">IPP isomerase</shortName>
        <ecNumber evidence="3 10">5.3.3.2</ecNumber>
    </recommendedName>
    <alternativeName>
        <fullName evidence="10">IPP:DMAPP isomerase</fullName>
    </alternativeName>
    <alternativeName>
        <fullName evidence="10">Isopentenyl pyrophosphate isomerase</fullName>
    </alternativeName>
</protein>
<dbReference type="InterPro" id="IPR056375">
    <property type="entry name" value="Idi_bact"/>
</dbReference>
<feature type="domain" description="Nudix hydrolase" evidence="12">
    <location>
        <begin position="31"/>
        <end position="169"/>
    </location>
</feature>
<evidence type="ECO:0000256" key="6">
    <source>
        <dbReference type="ARBA" id="ARBA00022842"/>
    </source>
</evidence>
<dbReference type="OrthoDB" id="9809458at2"/>
<gene>
    <name evidence="10" type="primary">idi</name>
    <name evidence="13" type="ORF">A8L45_04320</name>
</gene>
<dbReference type="InterPro" id="IPR011876">
    <property type="entry name" value="IsopentenylPP_isomerase_typ1"/>
</dbReference>
<dbReference type="Gene3D" id="3.90.79.10">
    <property type="entry name" value="Nucleoside Triphosphate Pyrophosphohydrolase"/>
    <property type="match status" value="1"/>
</dbReference>
<evidence type="ECO:0000256" key="1">
    <source>
        <dbReference type="ARBA" id="ARBA00004826"/>
    </source>
</evidence>
<reference evidence="13 14" key="1">
    <citation type="submission" date="2016-05" db="EMBL/GenBank/DDBJ databases">
        <title>Genomic Taxonomy of the Vibrionaceae.</title>
        <authorList>
            <person name="Gomez-Gil B."/>
            <person name="Enciso-Ibarra J."/>
        </authorList>
    </citation>
    <scope>NUCLEOTIDE SEQUENCE [LARGE SCALE GENOMIC DNA]</scope>
    <source>
        <strain evidence="13 14">CAIM 1920</strain>
    </source>
</reference>
<feature type="active site" evidence="10 11">
    <location>
        <position position="120"/>
    </location>
</feature>
<comment type="catalytic activity">
    <reaction evidence="10">
        <text>isopentenyl diphosphate = dimethylallyl diphosphate</text>
        <dbReference type="Rhea" id="RHEA:23284"/>
        <dbReference type="ChEBI" id="CHEBI:57623"/>
        <dbReference type="ChEBI" id="CHEBI:128769"/>
        <dbReference type="EC" id="5.3.3.2"/>
    </reaction>
</comment>
<keyword evidence="5 10" id="KW-0479">Metal-binding</keyword>
<dbReference type="HAMAP" id="MF_00202">
    <property type="entry name" value="Idi"/>
    <property type="match status" value="1"/>
</dbReference>
<dbReference type="CDD" id="cd02885">
    <property type="entry name" value="NUDIX_IPP_Isomerase"/>
    <property type="match status" value="1"/>
</dbReference>
<keyword evidence="7 10" id="KW-0464">Manganese</keyword>
<organism evidence="13 14">
    <name type="scientific">Veronia pacifica</name>
    <dbReference type="NCBI Taxonomy" id="1080227"/>
    <lineage>
        <taxon>Bacteria</taxon>
        <taxon>Pseudomonadati</taxon>
        <taxon>Pseudomonadota</taxon>
        <taxon>Gammaproteobacteria</taxon>
        <taxon>Vibrionales</taxon>
        <taxon>Vibrionaceae</taxon>
        <taxon>Veronia</taxon>
    </lineage>
</organism>
<evidence type="ECO:0000256" key="7">
    <source>
        <dbReference type="ARBA" id="ARBA00023211"/>
    </source>
</evidence>
<dbReference type="PROSITE" id="PS51462">
    <property type="entry name" value="NUDIX"/>
    <property type="match status" value="1"/>
</dbReference>
<evidence type="ECO:0000256" key="9">
    <source>
        <dbReference type="ARBA" id="ARBA00023235"/>
    </source>
</evidence>
<feature type="binding site" evidence="10">
    <location>
        <position position="120"/>
    </location>
    <ligand>
        <name>Mn(2+)</name>
        <dbReference type="ChEBI" id="CHEBI:29035"/>
    </ligand>
</feature>
<dbReference type="GO" id="GO:0004452">
    <property type="term" value="F:isopentenyl-diphosphate delta-isomerase activity"/>
    <property type="evidence" value="ECO:0007669"/>
    <property type="project" value="UniProtKB-UniRule"/>
</dbReference>
<comment type="pathway">
    <text evidence="1 10">Isoprenoid biosynthesis; dimethylallyl diphosphate biosynthesis; dimethylallyl diphosphate from isopentenyl diphosphate: step 1/1.</text>
</comment>
<feature type="binding site" evidence="10">
    <location>
        <position position="27"/>
    </location>
    <ligand>
        <name>Mn(2+)</name>
        <dbReference type="ChEBI" id="CHEBI:29035"/>
    </ligand>
</feature>
<dbReference type="STRING" id="1080227.A8L45_04320"/>
<dbReference type="GO" id="GO:0046872">
    <property type="term" value="F:metal ion binding"/>
    <property type="evidence" value="ECO:0007669"/>
    <property type="project" value="UniProtKB-KW"/>
</dbReference>
<dbReference type="InterPro" id="IPR015797">
    <property type="entry name" value="NUDIX_hydrolase-like_dom_sf"/>
</dbReference>
<sequence length="187" mass="21870">MLELKNQVVLVTENGEPTGLAEKMEAHREGWLHLAFSIMVFRNTPSGREYLLQRRAMDKYHSGGLWTNTCCSHPMQNESFQTAAVRRMMEELGVAEELSYRMGDRFCYRAELDNNLVEHELDQILIGESAELDVRLIPEEIMDYGWWPESRIEQLLANAPETFTAWFPEVFLRVKRQLTREMLEQVS</sequence>
<dbReference type="AlphaFoldDB" id="A0A1C3EQ67"/>
<name>A0A1C3EQ67_9GAMM</name>
<keyword evidence="4 10" id="KW-0963">Cytoplasm</keyword>
<dbReference type="UniPathway" id="UPA00059">
    <property type="reaction ID" value="UER00104"/>
</dbReference>
<dbReference type="NCBIfam" id="TIGR02150">
    <property type="entry name" value="IPP_isom_1"/>
    <property type="match status" value="1"/>
</dbReference>
<feature type="active site" evidence="10 11">
    <location>
        <position position="71"/>
    </location>
</feature>
<dbReference type="Pfam" id="PF00293">
    <property type="entry name" value="NUDIX"/>
    <property type="match status" value="1"/>
</dbReference>
<evidence type="ECO:0000259" key="12">
    <source>
        <dbReference type="PROSITE" id="PS51462"/>
    </source>
</evidence>
<dbReference type="PIRSF" id="PIRSF018427">
    <property type="entry name" value="Isopntndiph_ism"/>
    <property type="match status" value="1"/>
</dbReference>
<keyword evidence="6 10" id="KW-0460">Magnesium</keyword>
<evidence type="ECO:0000256" key="11">
    <source>
        <dbReference type="PIRSR" id="PIRSR018427-1"/>
    </source>
</evidence>